<evidence type="ECO:0000256" key="5">
    <source>
        <dbReference type="ARBA" id="ARBA00057947"/>
    </source>
</evidence>
<evidence type="ECO:0000256" key="6">
    <source>
        <dbReference type="ARBA" id="ARBA00075033"/>
    </source>
</evidence>
<evidence type="ECO:0000256" key="2">
    <source>
        <dbReference type="ARBA" id="ARBA00010291"/>
    </source>
</evidence>
<evidence type="ECO:0000256" key="7">
    <source>
        <dbReference type="SAM" id="MobiDB-lite"/>
    </source>
</evidence>
<dbReference type="Pfam" id="PF15624">
    <property type="entry name" value="Mif2_N"/>
    <property type="match status" value="1"/>
</dbReference>
<evidence type="ECO:0000256" key="3">
    <source>
        <dbReference type="ARBA" id="ARBA00023125"/>
    </source>
</evidence>
<feature type="region of interest" description="Disordered" evidence="7">
    <location>
        <begin position="579"/>
        <end position="622"/>
    </location>
</feature>
<dbReference type="SUPFAM" id="SSF51182">
    <property type="entry name" value="RmlC-like cupins"/>
    <property type="match status" value="1"/>
</dbReference>
<comment type="caution">
    <text evidence="10">The sequence shown here is derived from an EMBL/GenBank/DDBJ whole genome shotgun (WGS) entry which is preliminary data.</text>
</comment>
<evidence type="ECO:0000259" key="8">
    <source>
        <dbReference type="Pfam" id="PF11699"/>
    </source>
</evidence>
<dbReference type="GO" id="GO:0051382">
    <property type="term" value="P:kinetochore assembly"/>
    <property type="evidence" value="ECO:0007669"/>
    <property type="project" value="InterPro"/>
</dbReference>
<keyword evidence="3" id="KW-0238">DNA-binding</keyword>
<dbReference type="GO" id="GO:0051455">
    <property type="term" value="P:spindle attachment to meiosis I kinetochore"/>
    <property type="evidence" value="ECO:0007669"/>
    <property type="project" value="TreeGrafter"/>
</dbReference>
<accession>A0AAV9WXG1</accession>
<feature type="compositionally biased region" description="Basic residues" evidence="7">
    <location>
        <begin position="412"/>
        <end position="423"/>
    </location>
</feature>
<feature type="region of interest" description="Disordered" evidence="7">
    <location>
        <begin position="273"/>
        <end position="345"/>
    </location>
</feature>
<dbReference type="Gene3D" id="2.60.120.10">
    <property type="entry name" value="Jelly Rolls"/>
    <property type="match status" value="1"/>
</dbReference>
<dbReference type="FunFam" id="2.60.120.10:FF:000033">
    <property type="entry name" value="Centromere protein C 1"/>
    <property type="match status" value="1"/>
</dbReference>
<feature type="domain" description="Mif2/CENP-C cupin" evidence="8">
    <location>
        <begin position="672"/>
        <end position="754"/>
    </location>
</feature>
<sequence>MAYAAGKKRENMHTDIGMVGRKTGFSVKNLPRNDDGMENMSAFFSSPQAPPEAPPTNTIVEDSFLSDDSENEVESVVDARKSSDLPSLPIGKAIITDFPDGSISMDIEESSARSIVETLESRRNGPRIRQSFQSPAKRRPVASAKPSPHGSKISLVQPSLPPSSSRPQRRSTGQAVTPPKHHNIGHVTQDAISRKENLPKSLKSMKPTPVTIRGNTLVSPTSTRPASRDSARLLTQSMNQTRAFSALEREDETLNESDIDIAPALNAELEKNMRETSRPVAENQLRNLSTPSRQTQKAPKKSANPVSENTNHLVESSITIESRAANKGGRRKPPSHNDIPIDPKAGLSLPLKKMLVEAEPLDNEDGNNVDIGPEPVSRSNELRNAKSKRTVSSEPLRGTASDAGYDLSEKKRAGRPRKTGSLRHAKDSPFERGTLIEKPPDNSPLPLEPTIAIQGEVYEEAQPTTGTNVPAKRGRKRKMESLISDMQNPSISAGSLPKSRDNGILAAEDHSEVFGLGRSAGEQEPNKAVSDISKVDRPRRSRIAPLQFWKNERRVYKVNERHESGTAVSLSEQVIRVEDTPVTKPKKRLRSQPTTTKNSGLAKRKTREKSDTSSSYSEADDEDWESTGKLVGMVKQWSSKPSNSEVGEIEDEIATSRHGIEFKPIFGSDYLFAKTLGKEFMGCGILELQRGASKKLKSSGKMQLVFFMLEGKVEAEVNELGFRIGKGGQFQVPRGNMYKITNPFATTARIFFAQACIPEVEED</sequence>
<dbReference type="GO" id="GO:0005634">
    <property type="term" value="C:nucleus"/>
    <property type="evidence" value="ECO:0007669"/>
    <property type="project" value="UniProtKB-SubCell"/>
</dbReference>
<dbReference type="InterPro" id="IPR028929">
    <property type="entry name" value="Mif2_N"/>
</dbReference>
<dbReference type="PANTHER" id="PTHR16684:SF11">
    <property type="entry name" value="CENTROMERE PROTEIN C"/>
    <property type="match status" value="1"/>
</dbReference>
<dbReference type="InterPro" id="IPR014710">
    <property type="entry name" value="RmlC-like_jellyroll"/>
</dbReference>
<feature type="domain" description="Mif2 N-terminal" evidence="9">
    <location>
        <begin position="14"/>
        <end position="77"/>
    </location>
</feature>
<evidence type="ECO:0000313" key="10">
    <source>
        <dbReference type="EMBL" id="KAK6528635.1"/>
    </source>
</evidence>
<evidence type="ECO:0000256" key="4">
    <source>
        <dbReference type="ARBA" id="ARBA00023242"/>
    </source>
</evidence>
<dbReference type="GO" id="GO:0051315">
    <property type="term" value="P:attachment of mitotic spindle microtubules to kinetochore"/>
    <property type="evidence" value="ECO:0007669"/>
    <property type="project" value="TreeGrafter"/>
</dbReference>
<keyword evidence="4" id="KW-0539">Nucleus</keyword>
<feature type="compositionally biased region" description="Polar residues" evidence="7">
    <location>
        <begin position="213"/>
        <end position="225"/>
    </location>
</feature>
<dbReference type="InterPro" id="IPR025974">
    <property type="entry name" value="Mif2/CENP-C_cupin"/>
</dbReference>
<proteinExistence type="inferred from homology"/>
<dbReference type="Pfam" id="PF11699">
    <property type="entry name" value="CENP-C_C"/>
    <property type="match status" value="1"/>
</dbReference>
<protein>
    <recommendedName>
        <fullName evidence="6">CENP-C homolog</fullName>
    </recommendedName>
</protein>
<evidence type="ECO:0000256" key="1">
    <source>
        <dbReference type="ARBA" id="ARBA00004123"/>
    </source>
</evidence>
<feature type="region of interest" description="Disordered" evidence="7">
    <location>
        <begin position="78"/>
        <end position="229"/>
    </location>
</feature>
<evidence type="ECO:0000313" key="11">
    <source>
        <dbReference type="Proteomes" id="UP001365542"/>
    </source>
</evidence>
<reference evidence="10 11" key="1">
    <citation type="submission" date="2019-10" db="EMBL/GenBank/DDBJ databases">
        <authorList>
            <person name="Palmer J.M."/>
        </authorList>
    </citation>
    <scope>NUCLEOTIDE SEQUENCE [LARGE SCALE GENOMIC DNA]</scope>
    <source>
        <strain evidence="10 11">TWF694</strain>
    </source>
</reference>
<organism evidence="10 11">
    <name type="scientific">Orbilia ellipsospora</name>
    <dbReference type="NCBI Taxonomy" id="2528407"/>
    <lineage>
        <taxon>Eukaryota</taxon>
        <taxon>Fungi</taxon>
        <taxon>Dikarya</taxon>
        <taxon>Ascomycota</taxon>
        <taxon>Pezizomycotina</taxon>
        <taxon>Orbiliomycetes</taxon>
        <taxon>Orbiliales</taxon>
        <taxon>Orbiliaceae</taxon>
        <taxon>Orbilia</taxon>
    </lineage>
</organism>
<gene>
    <name evidence="10" type="ORF">TWF694_003893</name>
</gene>
<dbReference type="InterPro" id="IPR028386">
    <property type="entry name" value="CENP-C/Mif2/cnp3"/>
</dbReference>
<feature type="region of interest" description="Disordered" evidence="7">
    <location>
        <begin position="24"/>
        <end position="57"/>
    </location>
</feature>
<feature type="compositionally biased region" description="Low complexity" evidence="7">
    <location>
        <begin position="154"/>
        <end position="166"/>
    </location>
</feature>
<comment type="subcellular location">
    <subcellularLocation>
        <location evidence="1">Nucleus</location>
    </subcellularLocation>
</comment>
<comment type="similarity">
    <text evidence="2">Belongs to the CENP-C/MIF2 family.</text>
</comment>
<dbReference type="PANTHER" id="PTHR16684">
    <property type="entry name" value="CENTROMERE PROTEIN C"/>
    <property type="match status" value="1"/>
</dbReference>
<feature type="compositionally biased region" description="Polar residues" evidence="7">
    <location>
        <begin position="304"/>
        <end position="320"/>
    </location>
</feature>
<dbReference type="Proteomes" id="UP001365542">
    <property type="component" value="Unassembled WGS sequence"/>
</dbReference>
<dbReference type="EMBL" id="JAVHJO010000014">
    <property type="protein sequence ID" value="KAK6528635.1"/>
    <property type="molecule type" value="Genomic_DNA"/>
</dbReference>
<keyword evidence="11" id="KW-1185">Reference proteome</keyword>
<feature type="compositionally biased region" description="Basic and acidic residues" evidence="7">
    <location>
        <begin position="424"/>
        <end position="440"/>
    </location>
</feature>
<evidence type="ECO:0000259" key="9">
    <source>
        <dbReference type="Pfam" id="PF15624"/>
    </source>
</evidence>
<dbReference type="GO" id="GO:0019237">
    <property type="term" value="F:centromeric DNA binding"/>
    <property type="evidence" value="ECO:0007669"/>
    <property type="project" value="InterPro"/>
</dbReference>
<feature type="compositionally biased region" description="Polar residues" evidence="7">
    <location>
        <begin position="284"/>
        <end position="297"/>
    </location>
</feature>
<dbReference type="AlphaFoldDB" id="A0AAV9WXG1"/>
<name>A0AAV9WXG1_9PEZI</name>
<comment type="function">
    <text evidence="5">Component of the kinetochore, a multiprotein complex that assembles on centromeric DNA and attaches chromosomes to spindle microtubules, mediating chromosome segregation and sister chromatid segregation during meiosis and mitosis. Component of the inner kinetochore constitutive centromere-associated network (CCAN), which serves as a structural platform for outer kinetochore assembly.</text>
</comment>
<feature type="region of interest" description="Disordered" evidence="7">
    <location>
        <begin position="359"/>
        <end position="446"/>
    </location>
</feature>
<dbReference type="InterPro" id="IPR011051">
    <property type="entry name" value="RmlC_Cupin_sf"/>
</dbReference>
<dbReference type="GO" id="GO:0000776">
    <property type="term" value="C:kinetochore"/>
    <property type="evidence" value="ECO:0007669"/>
    <property type="project" value="InterPro"/>
</dbReference>